<keyword evidence="2" id="KW-1185">Reference proteome</keyword>
<reference evidence="1 2" key="1">
    <citation type="submission" date="2016-11" db="EMBL/GenBank/DDBJ databases">
        <title>The macronuclear genome of Stentor coeruleus: a giant cell with tiny introns.</title>
        <authorList>
            <person name="Slabodnick M."/>
            <person name="Ruby J.G."/>
            <person name="Reiff S.B."/>
            <person name="Swart E.C."/>
            <person name="Gosai S."/>
            <person name="Prabakaran S."/>
            <person name="Witkowska E."/>
            <person name="Larue G.E."/>
            <person name="Fisher S."/>
            <person name="Freeman R.M."/>
            <person name="Gunawardena J."/>
            <person name="Chu W."/>
            <person name="Stover N.A."/>
            <person name="Gregory B.D."/>
            <person name="Nowacki M."/>
            <person name="Derisi J."/>
            <person name="Roy S.W."/>
            <person name="Marshall W.F."/>
            <person name="Sood P."/>
        </authorList>
    </citation>
    <scope>NUCLEOTIDE SEQUENCE [LARGE SCALE GENOMIC DNA]</scope>
    <source>
        <strain evidence="1">WM001</strain>
    </source>
</reference>
<evidence type="ECO:0000313" key="1">
    <source>
        <dbReference type="EMBL" id="OMJ83654.1"/>
    </source>
</evidence>
<protein>
    <submittedName>
        <fullName evidence="1">Uncharacterized protein</fullName>
    </submittedName>
</protein>
<gene>
    <name evidence="1" type="ORF">SteCoe_15381</name>
</gene>
<sequence length="160" mass="18953">MKRRRTILEYMPVKSLRPNGSVCRYHPECIGNPISNFQALCSIMVAAQEGILYILKYHVENTKKDYYKESYGPFRRNLLHLTAFSNNIECIKYVLENKLANLFSKDEQNKFPVDLARDEGKILIQKEMNWQRRKAFIFMYSFSKKELPVSIIRILVCDYL</sequence>
<dbReference type="EMBL" id="MPUH01000296">
    <property type="protein sequence ID" value="OMJ83654.1"/>
    <property type="molecule type" value="Genomic_DNA"/>
</dbReference>
<dbReference type="InterPro" id="IPR036770">
    <property type="entry name" value="Ankyrin_rpt-contain_sf"/>
</dbReference>
<organism evidence="1 2">
    <name type="scientific">Stentor coeruleus</name>
    <dbReference type="NCBI Taxonomy" id="5963"/>
    <lineage>
        <taxon>Eukaryota</taxon>
        <taxon>Sar</taxon>
        <taxon>Alveolata</taxon>
        <taxon>Ciliophora</taxon>
        <taxon>Postciliodesmatophora</taxon>
        <taxon>Heterotrichea</taxon>
        <taxon>Heterotrichida</taxon>
        <taxon>Stentoridae</taxon>
        <taxon>Stentor</taxon>
    </lineage>
</organism>
<evidence type="ECO:0000313" key="2">
    <source>
        <dbReference type="Proteomes" id="UP000187209"/>
    </source>
</evidence>
<dbReference type="Gene3D" id="1.25.40.20">
    <property type="entry name" value="Ankyrin repeat-containing domain"/>
    <property type="match status" value="1"/>
</dbReference>
<name>A0A1R2C3P8_9CILI</name>
<accession>A0A1R2C3P8</accession>
<dbReference type="SUPFAM" id="SSF48403">
    <property type="entry name" value="Ankyrin repeat"/>
    <property type="match status" value="1"/>
</dbReference>
<proteinExistence type="predicted"/>
<dbReference type="AlphaFoldDB" id="A0A1R2C3P8"/>
<dbReference type="Proteomes" id="UP000187209">
    <property type="component" value="Unassembled WGS sequence"/>
</dbReference>
<comment type="caution">
    <text evidence="1">The sequence shown here is derived from an EMBL/GenBank/DDBJ whole genome shotgun (WGS) entry which is preliminary data.</text>
</comment>